<feature type="domain" description="Glycoside hydrolase family 3 N-terminal" evidence="7">
    <location>
        <begin position="45"/>
        <end position="360"/>
    </location>
</feature>
<dbReference type="SUPFAM" id="SSF51445">
    <property type="entry name" value="(Trans)glycosidases"/>
    <property type="match status" value="1"/>
</dbReference>
<sequence>MRKYLFLIHTLFITAVLARQDHPLITKDSLEQQKWVDSIYNSMSLEERVGQLFMVDVFSSKEKRHTDRVKELIREHHIGGVIFSKGGPVRQARLTNEYQELSKIPLMVAMDAEWGLAMRLDSTYAFPWNMTLGAVKDNALIERVGRQIGKHARRLGVHINFAPDIDINTNPNNPIIGNRSFGEDKENVTQKALAFMKGMQSAGALTCGKHFPGHGDTDTDSHKTLPTISFSRERIDSIELYPYRKLIKENLESVMIAHLNVPSLEQRDGYPSSISEGIVTSLLKDTLGFKGLVFTDALNMKGASNFTSPGDIDLAAFLAGNDILLISENIPKGISKIKEAYEKGVITEERLAISVKKILQSKYKVGLNNYKPVETENLVEDLNTLEDDLLHEEVMENALTLAKNKLNLVPVKNLNTKKIAYVELGDDSGDTFLKAMQRYGKVDKVSAPLLNELLAKLRNYNMVVVGFHRSNANPWKSYKFKDKELIWLQEIARNHNVILDIFVKPYALLDIPSIENIESIIVSYQNSDIAQEKSAQLIFGAIEAKGTLPVSAHEELVVNTGLNTNRLYRLQYGIPESVKMNGEKLLEIDSVAQLAIDSLMMPGAQILVARKGKVIYNKNFGKTGYENGRNIGESSIYDVASLTKILATLPMIMKMEEEGRLSMETPLKEMLPEAKGTNKEDITLREMLSHYARLKAWIPYYLRTLDTVTHQPSAEYYRKRPDNFHSIKVIGNLYLRKDFKDTIINRIMESDLIRRKEYRYSDLPYYLLKEYIEREMNTSLDKLVQQNFLASLGTNNTTYNPLEKFSRDKIVPSEDDSYFRYQRIQGYVHDMGAAMQGGVGGHAGLFSNANDVAKIMQMYLQGGYYGGKRYFKASTIDKFNTCYFCKFNNRRGVGFDKPQLEEVGPTCGCVAESSFGHSGFTGTYTWADPDKEIVYVFLSNRTYPTAQNRKLISENIRTVIQQIIYDAVLE</sequence>
<evidence type="ECO:0000256" key="5">
    <source>
        <dbReference type="ARBA" id="ARBA00023295"/>
    </source>
</evidence>
<dbReference type="EC" id="3.2.1.52" evidence="3"/>
<name>A0A6P0UQ98_9FLAO</name>
<dbReference type="GO" id="GO:0009254">
    <property type="term" value="P:peptidoglycan turnover"/>
    <property type="evidence" value="ECO:0007669"/>
    <property type="project" value="TreeGrafter"/>
</dbReference>
<accession>A0A6P0UQ98</accession>
<dbReference type="InterPro" id="IPR001466">
    <property type="entry name" value="Beta-lactam-related"/>
</dbReference>
<evidence type="ECO:0000256" key="1">
    <source>
        <dbReference type="ARBA" id="ARBA00001231"/>
    </source>
</evidence>
<gene>
    <name evidence="8" type="ORF">GWK08_11145</name>
</gene>
<keyword evidence="4 8" id="KW-0378">Hydrolase</keyword>
<evidence type="ECO:0000256" key="2">
    <source>
        <dbReference type="ARBA" id="ARBA00005336"/>
    </source>
</evidence>
<evidence type="ECO:0000259" key="7">
    <source>
        <dbReference type="Pfam" id="PF00933"/>
    </source>
</evidence>
<dbReference type="Gene3D" id="3.40.710.10">
    <property type="entry name" value="DD-peptidase/beta-lactamase superfamily"/>
    <property type="match status" value="1"/>
</dbReference>
<comment type="caution">
    <text evidence="8">The sequence shown here is derived from an EMBL/GenBank/DDBJ whole genome shotgun (WGS) entry which is preliminary data.</text>
</comment>
<dbReference type="GO" id="GO:0004563">
    <property type="term" value="F:beta-N-acetylhexosaminidase activity"/>
    <property type="evidence" value="ECO:0007669"/>
    <property type="project" value="UniProtKB-EC"/>
</dbReference>
<dbReference type="Proteomes" id="UP000468581">
    <property type="component" value="Unassembled WGS sequence"/>
</dbReference>
<evidence type="ECO:0000313" key="8">
    <source>
        <dbReference type="EMBL" id="NER13999.1"/>
    </source>
</evidence>
<evidence type="ECO:0000256" key="4">
    <source>
        <dbReference type="ARBA" id="ARBA00022801"/>
    </source>
</evidence>
<protein>
    <recommendedName>
        <fullName evidence="3">beta-N-acetylhexosaminidase</fullName>
        <ecNumber evidence="3">3.2.1.52</ecNumber>
    </recommendedName>
</protein>
<feature type="domain" description="Beta-lactamase-related" evidence="6">
    <location>
        <begin position="601"/>
        <end position="948"/>
    </location>
</feature>
<dbReference type="PANTHER" id="PTHR30480">
    <property type="entry name" value="BETA-HEXOSAMINIDASE-RELATED"/>
    <property type="match status" value="1"/>
</dbReference>
<dbReference type="InterPro" id="IPR050226">
    <property type="entry name" value="NagZ_Beta-hexosaminidase"/>
</dbReference>
<dbReference type="InterPro" id="IPR017853">
    <property type="entry name" value="GH"/>
</dbReference>
<dbReference type="PANTHER" id="PTHR30480:SF13">
    <property type="entry name" value="BETA-HEXOSAMINIDASE"/>
    <property type="match status" value="1"/>
</dbReference>
<keyword evidence="9" id="KW-1185">Reference proteome</keyword>
<evidence type="ECO:0000256" key="3">
    <source>
        <dbReference type="ARBA" id="ARBA00012663"/>
    </source>
</evidence>
<keyword evidence="5" id="KW-0326">Glycosidase</keyword>
<comment type="catalytic activity">
    <reaction evidence="1">
        <text>Hydrolysis of terminal non-reducing N-acetyl-D-hexosamine residues in N-acetyl-beta-D-hexosaminides.</text>
        <dbReference type="EC" id="3.2.1.52"/>
    </reaction>
</comment>
<dbReference type="Gene3D" id="3.20.20.300">
    <property type="entry name" value="Glycoside hydrolase, family 3, N-terminal domain"/>
    <property type="match status" value="1"/>
</dbReference>
<dbReference type="InterPro" id="IPR036962">
    <property type="entry name" value="Glyco_hydro_3_N_sf"/>
</dbReference>
<organism evidence="8 9">
    <name type="scientific">Leptobacterium flavescens</name>
    <dbReference type="NCBI Taxonomy" id="472055"/>
    <lineage>
        <taxon>Bacteria</taxon>
        <taxon>Pseudomonadati</taxon>
        <taxon>Bacteroidota</taxon>
        <taxon>Flavobacteriia</taxon>
        <taxon>Flavobacteriales</taxon>
        <taxon>Flavobacteriaceae</taxon>
        <taxon>Leptobacterium</taxon>
    </lineage>
</organism>
<evidence type="ECO:0000259" key="6">
    <source>
        <dbReference type="Pfam" id="PF00144"/>
    </source>
</evidence>
<dbReference type="EMBL" id="JAABOO010000002">
    <property type="protein sequence ID" value="NER13999.1"/>
    <property type="molecule type" value="Genomic_DNA"/>
</dbReference>
<dbReference type="InterPro" id="IPR012338">
    <property type="entry name" value="Beta-lactam/transpept-like"/>
</dbReference>
<dbReference type="Pfam" id="PF00144">
    <property type="entry name" value="Beta-lactamase"/>
    <property type="match status" value="1"/>
</dbReference>
<dbReference type="InterPro" id="IPR001764">
    <property type="entry name" value="Glyco_hydro_3_N"/>
</dbReference>
<comment type="similarity">
    <text evidence="2">Belongs to the glycosyl hydrolase 3 family.</text>
</comment>
<dbReference type="RefSeq" id="WP_163607266.1">
    <property type="nucleotide sequence ID" value="NZ_JAABOO010000002.1"/>
</dbReference>
<reference evidence="8 9" key="1">
    <citation type="submission" date="2020-01" db="EMBL/GenBank/DDBJ databases">
        <title>Leptobacterium flavescens.</title>
        <authorList>
            <person name="Wang G."/>
        </authorList>
    </citation>
    <scope>NUCLEOTIDE SEQUENCE [LARGE SCALE GENOMIC DNA]</scope>
    <source>
        <strain evidence="8 9">KCTC 22160</strain>
    </source>
</reference>
<dbReference type="SUPFAM" id="SSF56601">
    <property type="entry name" value="beta-lactamase/transpeptidase-like"/>
    <property type="match status" value="1"/>
</dbReference>
<dbReference type="Pfam" id="PF00933">
    <property type="entry name" value="Glyco_hydro_3"/>
    <property type="match status" value="1"/>
</dbReference>
<evidence type="ECO:0000313" key="9">
    <source>
        <dbReference type="Proteomes" id="UP000468581"/>
    </source>
</evidence>
<proteinExistence type="inferred from homology"/>
<dbReference type="GO" id="GO:0005975">
    <property type="term" value="P:carbohydrate metabolic process"/>
    <property type="evidence" value="ECO:0007669"/>
    <property type="project" value="InterPro"/>
</dbReference>
<dbReference type="AlphaFoldDB" id="A0A6P0UQ98"/>